<sequence length="87" mass="9672">MYDLEGACVRRFGALPDAIRSISCFPDFLNVAVALNDGTIRVINIDDESVKTLENHTDYVYHVSVDQQNEIIISCGEDHTVAVRSSK</sequence>
<evidence type="ECO:0000313" key="1">
    <source>
        <dbReference type="EMBL" id="KAJ9124340.1"/>
    </source>
</evidence>
<keyword evidence="2" id="KW-1185">Reference proteome</keyword>
<dbReference type="EMBL" id="JASBWU010000002">
    <property type="protein sequence ID" value="KAJ9124340.1"/>
    <property type="molecule type" value="Genomic_DNA"/>
</dbReference>
<reference evidence="1" key="1">
    <citation type="submission" date="2023-04" db="EMBL/GenBank/DDBJ databases">
        <title>Draft Genome sequencing of Naganishia species isolated from polar environments using Oxford Nanopore Technology.</title>
        <authorList>
            <person name="Leo P."/>
            <person name="Venkateswaran K."/>
        </authorList>
    </citation>
    <scope>NUCLEOTIDE SEQUENCE</scope>
    <source>
        <strain evidence="1">MNA-CCFEE 5425</strain>
    </source>
</reference>
<accession>A0ACC2XL51</accession>
<dbReference type="Proteomes" id="UP001243375">
    <property type="component" value="Unassembled WGS sequence"/>
</dbReference>
<name>A0ACC2XL51_9TREE</name>
<protein>
    <submittedName>
        <fullName evidence="1">Uncharacterized protein</fullName>
    </submittedName>
</protein>
<gene>
    <name evidence="1" type="ORF">QFC22_001140</name>
</gene>
<proteinExistence type="predicted"/>
<comment type="caution">
    <text evidence="1">The sequence shown here is derived from an EMBL/GenBank/DDBJ whole genome shotgun (WGS) entry which is preliminary data.</text>
</comment>
<organism evidence="1 2">
    <name type="scientific">Naganishia vaughanmartiniae</name>
    <dbReference type="NCBI Taxonomy" id="1424756"/>
    <lineage>
        <taxon>Eukaryota</taxon>
        <taxon>Fungi</taxon>
        <taxon>Dikarya</taxon>
        <taxon>Basidiomycota</taxon>
        <taxon>Agaricomycotina</taxon>
        <taxon>Tremellomycetes</taxon>
        <taxon>Filobasidiales</taxon>
        <taxon>Filobasidiaceae</taxon>
        <taxon>Naganishia</taxon>
    </lineage>
</organism>
<evidence type="ECO:0000313" key="2">
    <source>
        <dbReference type="Proteomes" id="UP001243375"/>
    </source>
</evidence>